<protein>
    <submittedName>
        <fullName evidence="2">Uncharacterized protein</fullName>
    </submittedName>
</protein>
<dbReference type="Proteomes" id="UP001597375">
    <property type="component" value="Unassembled WGS sequence"/>
</dbReference>
<feature type="transmembrane region" description="Helical" evidence="1">
    <location>
        <begin position="20"/>
        <end position="37"/>
    </location>
</feature>
<accession>A0ABW5DCF7</accession>
<sequence>MTKLNHRFNREAERKKEDEWFLWIMFLLILLESQQVVETPSPAFGPLKPKWAFG</sequence>
<evidence type="ECO:0000256" key="1">
    <source>
        <dbReference type="SAM" id="Phobius"/>
    </source>
</evidence>
<keyword evidence="1" id="KW-0472">Membrane</keyword>
<evidence type="ECO:0000313" key="3">
    <source>
        <dbReference type="Proteomes" id="UP001597375"/>
    </source>
</evidence>
<evidence type="ECO:0000313" key="2">
    <source>
        <dbReference type="EMBL" id="MFD2257701.1"/>
    </source>
</evidence>
<organism evidence="2 3">
    <name type="scientific">Luteolibacter algae</name>
    <dbReference type="NCBI Taxonomy" id="454151"/>
    <lineage>
        <taxon>Bacteria</taxon>
        <taxon>Pseudomonadati</taxon>
        <taxon>Verrucomicrobiota</taxon>
        <taxon>Verrucomicrobiia</taxon>
        <taxon>Verrucomicrobiales</taxon>
        <taxon>Verrucomicrobiaceae</taxon>
        <taxon>Luteolibacter</taxon>
    </lineage>
</organism>
<reference evidence="3" key="1">
    <citation type="journal article" date="2019" name="Int. J. Syst. Evol. Microbiol.">
        <title>The Global Catalogue of Microorganisms (GCM) 10K type strain sequencing project: providing services to taxonomists for standard genome sequencing and annotation.</title>
        <authorList>
            <consortium name="The Broad Institute Genomics Platform"/>
            <consortium name="The Broad Institute Genome Sequencing Center for Infectious Disease"/>
            <person name="Wu L."/>
            <person name="Ma J."/>
        </authorList>
    </citation>
    <scope>NUCLEOTIDE SEQUENCE [LARGE SCALE GENOMIC DNA]</scope>
    <source>
        <strain evidence="3">CGMCC 4.7106</strain>
    </source>
</reference>
<comment type="caution">
    <text evidence="2">The sequence shown here is derived from an EMBL/GenBank/DDBJ whole genome shotgun (WGS) entry which is preliminary data.</text>
</comment>
<keyword evidence="1" id="KW-1133">Transmembrane helix</keyword>
<proteinExistence type="predicted"/>
<gene>
    <name evidence="2" type="ORF">ACFSSA_13540</name>
</gene>
<keyword evidence="3" id="KW-1185">Reference proteome</keyword>
<dbReference type="EMBL" id="JBHUIT010000031">
    <property type="protein sequence ID" value="MFD2257701.1"/>
    <property type="molecule type" value="Genomic_DNA"/>
</dbReference>
<dbReference type="RefSeq" id="WP_386821041.1">
    <property type="nucleotide sequence ID" value="NZ_JBHUIT010000031.1"/>
</dbReference>
<name>A0ABW5DCF7_9BACT</name>
<keyword evidence="1" id="KW-0812">Transmembrane</keyword>